<keyword evidence="2" id="KW-0004">4Fe-4S</keyword>
<dbReference type="EMBL" id="LJUO01000049">
    <property type="protein sequence ID" value="KPK71889.1"/>
    <property type="molecule type" value="Genomic_DNA"/>
</dbReference>
<dbReference type="InterPro" id="IPR023885">
    <property type="entry name" value="4Fe4S-binding_SPASM_dom"/>
</dbReference>
<proteinExistence type="predicted"/>
<evidence type="ECO:0000256" key="1">
    <source>
        <dbReference type="ARBA" id="ARBA00001966"/>
    </source>
</evidence>
<dbReference type="PIRSF" id="PIRSF037420">
    <property type="entry name" value="PQQ_syn_pqqE"/>
    <property type="match status" value="1"/>
</dbReference>
<evidence type="ECO:0000256" key="5">
    <source>
        <dbReference type="ARBA" id="ARBA00023004"/>
    </source>
</evidence>
<dbReference type="SFLD" id="SFLDG01387">
    <property type="entry name" value="BtrN-like_SPASM_domain_contain"/>
    <property type="match status" value="1"/>
</dbReference>
<accession>A0A0S8GGU8</accession>
<keyword evidence="4" id="KW-0479">Metal-binding</keyword>
<dbReference type="InterPro" id="IPR050377">
    <property type="entry name" value="Radical_SAM_PqqE_MftC-like"/>
</dbReference>
<protein>
    <recommendedName>
        <fullName evidence="7">Radical SAM core domain-containing protein</fullName>
    </recommendedName>
</protein>
<evidence type="ECO:0000259" key="7">
    <source>
        <dbReference type="PROSITE" id="PS51918"/>
    </source>
</evidence>
<evidence type="ECO:0000256" key="2">
    <source>
        <dbReference type="ARBA" id="ARBA00022485"/>
    </source>
</evidence>
<dbReference type="CDD" id="cd01335">
    <property type="entry name" value="Radical_SAM"/>
    <property type="match status" value="1"/>
</dbReference>
<dbReference type="GO" id="GO:0003824">
    <property type="term" value="F:catalytic activity"/>
    <property type="evidence" value="ECO:0007669"/>
    <property type="project" value="InterPro"/>
</dbReference>
<evidence type="ECO:0000313" key="8">
    <source>
        <dbReference type="EMBL" id="KPK71889.1"/>
    </source>
</evidence>
<comment type="cofactor">
    <cofactor evidence="1">
        <name>[4Fe-4S] cluster</name>
        <dbReference type="ChEBI" id="CHEBI:49883"/>
    </cofactor>
</comment>
<dbReference type="SFLD" id="SFLDG01067">
    <property type="entry name" value="SPASM/twitch_domain_containing"/>
    <property type="match status" value="2"/>
</dbReference>
<dbReference type="Pfam" id="PF13186">
    <property type="entry name" value="SPASM"/>
    <property type="match status" value="1"/>
</dbReference>
<feature type="domain" description="Radical SAM core" evidence="7">
    <location>
        <begin position="42"/>
        <end position="248"/>
    </location>
</feature>
<organism evidence="8 9">
    <name type="scientific">candidate division WOR_3 bacterium SM23_60</name>
    <dbReference type="NCBI Taxonomy" id="1703780"/>
    <lineage>
        <taxon>Bacteria</taxon>
        <taxon>Bacteria division WOR-3</taxon>
    </lineage>
</organism>
<keyword evidence="5" id="KW-0408">Iron</keyword>
<dbReference type="InterPro" id="IPR007197">
    <property type="entry name" value="rSAM"/>
</dbReference>
<dbReference type="AlphaFoldDB" id="A0A0S8GGU8"/>
<dbReference type="PANTHER" id="PTHR11228">
    <property type="entry name" value="RADICAL SAM DOMAIN PROTEIN"/>
    <property type="match status" value="1"/>
</dbReference>
<evidence type="ECO:0000256" key="6">
    <source>
        <dbReference type="ARBA" id="ARBA00023014"/>
    </source>
</evidence>
<evidence type="ECO:0000313" key="9">
    <source>
        <dbReference type="Proteomes" id="UP000051096"/>
    </source>
</evidence>
<dbReference type="Proteomes" id="UP000051096">
    <property type="component" value="Unassembled WGS sequence"/>
</dbReference>
<keyword evidence="6" id="KW-0411">Iron-sulfur</keyword>
<dbReference type="SFLD" id="SFLDG01386">
    <property type="entry name" value="main_SPASM_domain-containing"/>
    <property type="match status" value="1"/>
</dbReference>
<dbReference type="CDD" id="cd21109">
    <property type="entry name" value="SPASM"/>
    <property type="match status" value="1"/>
</dbReference>
<dbReference type="GO" id="GO:0046872">
    <property type="term" value="F:metal ion binding"/>
    <property type="evidence" value="ECO:0007669"/>
    <property type="project" value="UniProtKB-KW"/>
</dbReference>
<comment type="caution">
    <text evidence="8">The sequence shown here is derived from an EMBL/GenBank/DDBJ whole genome shotgun (WGS) entry which is preliminary data.</text>
</comment>
<evidence type="ECO:0000256" key="3">
    <source>
        <dbReference type="ARBA" id="ARBA00022691"/>
    </source>
</evidence>
<evidence type="ECO:0000256" key="4">
    <source>
        <dbReference type="ARBA" id="ARBA00022723"/>
    </source>
</evidence>
<dbReference type="PANTHER" id="PTHR11228:SF7">
    <property type="entry name" value="PQQA PEPTIDE CYCLASE"/>
    <property type="match status" value="1"/>
</dbReference>
<reference evidence="8 9" key="1">
    <citation type="journal article" date="2015" name="Microbiome">
        <title>Genomic resolution of linkages in carbon, nitrogen, and sulfur cycling among widespread estuary sediment bacteria.</title>
        <authorList>
            <person name="Baker B.J."/>
            <person name="Lazar C.S."/>
            <person name="Teske A.P."/>
            <person name="Dick G.J."/>
        </authorList>
    </citation>
    <scope>NUCLEOTIDE SEQUENCE [LARGE SCALE GENOMIC DNA]</scope>
    <source>
        <strain evidence="8">SM23_60</strain>
    </source>
</reference>
<keyword evidence="3" id="KW-0949">S-adenosyl-L-methionine</keyword>
<dbReference type="InterPro" id="IPR013785">
    <property type="entry name" value="Aldolase_TIM"/>
</dbReference>
<gene>
    <name evidence="8" type="ORF">AMJ87_06280</name>
</gene>
<dbReference type="Pfam" id="PF04055">
    <property type="entry name" value="Radical_SAM"/>
    <property type="match status" value="1"/>
</dbReference>
<dbReference type="InterPro" id="IPR034391">
    <property type="entry name" value="AdoMet-like_SPASM_containing"/>
</dbReference>
<name>A0A0S8GGU8_UNCW3</name>
<sequence>MKKATRRLKTLLYNVPSAPALIWRRLSARLSYALCTVLDARSAPPESINIYPTDRCNLNCTMCFEKLRPQHTEMSIEDWRRIIHQIEKTKPRIHLSGGEPFVYTRIFDLITLIKQRDLFLTITTNGTFLEQHAADIIRMNVNRIHISIDGPKEIHDAVRGVPGTFDRVIAGLHKLCALKKRALPVIRINSMINLTDPNANRAVLDIAHETHAESVQLLHPLFVNSEALKTHAQLLKNTLGRDINYWHSADVPYATPHDYKQIASTLEELQTVTGTTVEIFPRLDPEQLKAYYTHDRSFTKLYRGACQAMWYTATILPNGDVESCPDYVVGNCRATDFRELWNNSIMRGLRKRIRRRRFFSVCRACCFYYSR</sequence>
<dbReference type="PROSITE" id="PS51918">
    <property type="entry name" value="RADICAL_SAM"/>
    <property type="match status" value="1"/>
</dbReference>
<dbReference type="InterPro" id="IPR017200">
    <property type="entry name" value="PqqE-like"/>
</dbReference>
<dbReference type="SFLD" id="SFLDS00029">
    <property type="entry name" value="Radical_SAM"/>
    <property type="match status" value="2"/>
</dbReference>
<dbReference type="InterPro" id="IPR058240">
    <property type="entry name" value="rSAM_sf"/>
</dbReference>
<dbReference type="Gene3D" id="3.20.20.70">
    <property type="entry name" value="Aldolase class I"/>
    <property type="match status" value="1"/>
</dbReference>
<dbReference type="GO" id="GO:0051539">
    <property type="term" value="F:4 iron, 4 sulfur cluster binding"/>
    <property type="evidence" value="ECO:0007669"/>
    <property type="project" value="UniProtKB-KW"/>
</dbReference>
<dbReference type="SUPFAM" id="SSF102114">
    <property type="entry name" value="Radical SAM enzymes"/>
    <property type="match status" value="1"/>
</dbReference>